<evidence type="ECO:0000256" key="1">
    <source>
        <dbReference type="ARBA" id="ARBA00022729"/>
    </source>
</evidence>
<evidence type="ECO:0000256" key="3">
    <source>
        <dbReference type="SAM" id="MobiDB-lite"/>
    </source>
</evidence>
<name>A0A495JT12_9ACTN</name>
<feature type="domain" description="LamG-like jellyroll fold" evidence="5">
    <location>
        <begin position="1054"/>
        <end position="1192"/>
    </location>
</feature>
<organism evidence="6 7">
    <name type="scientific">Micromonospora pisi</name>
    <dbReference type="NCBI Taxonomy" id="589240"/>
    <lineage>
        <taxon>Bacteria</taxon>
        <taxon>Bacillati</taxon>
        <taxon>Actinomycetota</taxon>
        <taxon>Actinomycetes</taxon>
        <taxon>Micromonosporales</taxon>
        <taxon>Micromonosporaceae</taxon>
        <taxon>Micromonospora</taxon>
    </lineage>
</organism>
<feature type="region of interest" description="Disordered" evidence="3">
    <location>
        <begin position="337"/>
        <end position="356"/>
    </location>
</feature>
<evidence type="ECO:0000256" key="4">
    <source>
        <dbReference type="SAM" id="SignalP"/>
    </source>
</evidence>
<proteinExistence type="predicted"/>
<evidence type="ECO:0000313" key="6">
    <source>
        <dbReference type="EMBL" id="RKR91668.1"/>
    </source>
</evidence>
<feature type="chain" id="PRO_5019740651" evidence="4">
    <location>
        <begin position="38"/>
        <end position="1211"/>
    </location>
</feature>
<evidence type="ECO:0000256" key="2">
    <source>
        <dbReference type="ARBA" id="ARBA00023157"/>
    </source>
</evidence>
<dbReference type="PANTHER" id="PTHR46943">
    <property type="entry name" value="PENTRAXIN-RELATED PROTEIN PTX3"/>
    <property type="match status" value="1"/>
</dbReference>
<feature type="domain" description="LamG-like jellyroll fold" evidence="5">
    <location>
        <begin position="783"/>
        <end position="944"/>
    </location>
</feature>
<sequence>MPFGVGSALPFYRLAWPLALVLAAGTVIVGAAGPATAAAPAAPSVSCVDSAPSEARAALVAAECGRPVVVESSLTEMTQVVALAEGGFRYQASVAPQRVRRADGSWAPISPDLVRQADGSLKPAATLADVSFSAGGSGPLVTWREGVSTFTLSWPLGALPVPKVSGATATYESVLSGVNLHVTATAEGYTHSVELLTPAAAKNPAVRQLRYVTGGNTRVERASDGTLRLLGSGGGVVATSGAARMWDSSSDPARAGEVLPAVAAAWASGRVAVPVGEPATAVEPAVTSRIAPVALALDGEQLTVVPDSKLLADPAVTYPVFVDPPFEKFQSKWAYATSNGENNDGTSARVGREPADTGSGELYRSFFEFVTTPLRGKKILSAYVALTLDHSYSCDSTPVTMYRTSGITVNSGGRMSWTARPLPGVSVASWSGHANETGGCGALQDDMRAEFSGTIKGDLQWALDSGYTGYTVGLCACDTNGGQESNQQRWKRFFTDKGWLEVTYDSVPTVPSNLSTSGQACGATIGTSSPVFKAYYGDADGAGDSLTGFFEYQELPSSAVVSRTGQVKPGNSYGESGAFVLGAVSEGKSYQWRVKTRDAAGVESPDWSPWCRFTVDTAKPPRPGVSSSAYPNDGVARGGPGISGAFTFTAGVQDVTRYVYGWSGSPQPMTTVTVSRGASYTVTLTPPRHGYNTLNVYSLDGADKQSDTNAYSFLVNAPSAPVANWPLDSIDAHNLTDTQGDADLSTVGSVTWAPDVRIIGESVASFNASSYLTTAGPVLDTSKSFSVAAWVRLADIAPNNPDVDLDIGNRTVLGQSGSKQSGFYLGYRTDGVQPRWSFAMHGADLDQGTTWDTANSSALVTSADVGRWVHLAATYDSATRTMQLYVNGSLAGSTARSANPWNANGPMTIGAAKYTPPGGTPLMIGQWPGEITEVRAWQRVIVPDDLLGSDGDDATGTDPVAGILAPTEVASWDFNGGLLSGCGTETSDSYWSQSLRLYGCTDPYSPEQTAGYTGDAHDDNDALWLNQEQPDGYGGSGDGNGYAATTQPIVRTDQSFTVSTWVKLARTDRDQVVLSQQGNNLSRFMLYYNQPDGRWRVWMYHEDGGSRPGSGVSGSTAVVDKWTHLTLVFDAGRATTSIYVDGVLAGITAHAGAAWNATGPFSVGRAFYGQTLAPFSGSIDQVRAFAGAMSDREVRNLYSGRTSPQAGRAGQ</sequence>
<dbReference type="SMART" id="SM00560">
    <property type="entry name" value="LamGL"/>
    <property type="match status" value="2"/>
</dbReference>
<keyword evidence="6" id="KW-0430">Lectin</keyword>
<dbReference type="Pfam" id="PF13385">
    <property type="entry name" value="Laminin_G_3"/>
    <property type="match status" value="2"/>
</dbReference>
<accession>A0A495JT12</accession>
<dbReference type="Gene3D" id="2.60.120.200">
    <property type="match status" value="2"/>
</dbReference>
<keyword evidence="2" id="KW-1015">Disulfide bond</keyword>
<dbReference type="EMBL" id="RBKT01000001">
    <property type="protein sequence ID" value="RKR91668.1"/>
    <property type="molecule type" value="Genomic_DNA"/>
</dbReference>
<dbReference type="InterPro" id="IPR006558">
    <property type="entry name" value="LamG-like"/>
</dbReference>
<gene>
    <name evidence="6" type="ORF">BDK92_6070</name>
</gene>
<evidence type="ECO:0000259" key="5">
    <source>
        <dbReference type="SMART" id="SM00560"/>
    </source>
</evidence>
<dbReference type="PANTHER" id="PTHR46943:SF1">
    <property type="entry name" value="PENTRAXIN-RELATED PROTEIN PTX3"/>
    <property type="match status" value="1"/>
</dbReference>
<dbReference type="GO" id="GO:0006955">
    <property type="term" value="P:immune response"/>
    <property type="evidence" value="ECO:0007669"/>
    <property type="project" value="InterPro"/>
</dbReference>
<evidence type="ECO:0000313" key="7">
    <source>
        <dbReference type="Proteomes" id="UP000277671"/>
    </source>
</evidence>
<dbReference type="InterPro" id="IPR042837">
    <property type="entry name" value="PTX3"/>
</dbReference>
<comment type="caution">
    <text evidence="6">The sequence shown here is derived from an EMBL/GenBank/DDBJ whole genome shotgun (WGS) entry which is preliminary data.</text>
</comment>
<reference evidence="6 7" key="1">
    <citation type="submission" date="2018-10" db="EMBL/GenBank/DDBJ databases">
        <title>Sequencing the genomes of 1000 actinobacteria strains.</title>
        <authorList>
            <person name="Klenk H.-P."/>
        </authorList>
    </citation>
    <scope>NUCLEOTIDE SEQUENCE [LARGE SCALE GENOMIC DNA]</scope>
    <source>
        <strain evidence="6 7">DSM 45175</strain>
    </source>
</reference>
<keyword evidence="7" id="KW-1185">Reference proteome</keyword>
<feature type="compositionally biased region" description="Polar residues" evidence="3">
    <location>
        <begin position="337"/>
        <end position="346"/>
    </location>
</feature>
<keyword evidence="1 4" id="KW-0732">Signal</keyword>
<dbReference type="AlphaFoldDB" id="A0A495JT12"/>
<dbReference type="GO" id="GO:0030246">
    <property type="term" value="F:carbohydrate binding"/>
    <property type="evidence" value="ECO:0007669"/>
    <property type="project" value="UniProtKB-KW"/>
</dbReference>
<protein>
    <submittedName>
        <fullName evidence="6">Concanavalin A-like lectin/glucanase superfamily protein</fullName>
    </submittedName>
</protein>
<dbReference type="Proteomes" id="UP000277671">
    <property type="component" value="Unassembled WGS sequence"/>
</dbReference>
<dbReference type="InterPro" id="IPR013320">
    <property type="entry name" value="ConA-like_dom_sf"/>
</dbReference>
<feature type="signal peptide" evidence="4">
    <location>
        <begin position="1"/>
        <end position="37"/>
    </location>
</feature>
<dbReference type="SUPFAM" id="SSF49899">
    <property type="entry name" value="Concanavalin A-like lectins/glucanases"/>
    <property type="match status" value="2"/>
</dbReference>